<accession>A0A0B7MN63</accession>
<dbReference type="PROSITE" id="PS51379">
    <property type="entry name" value="4FE4S_FER_2"/>
    <property type="match status" value="2"/>
</dbReference>
<dbReference type="PANTHER" id="PTHR43063:SF1">
    <property type="entry name" value="4FE-4S CLUSTER CONTAINING PARA FAMILY ATPASE PROTEIN"/>
    <property type="match status" value="1"/>
</dbReference>
<dbReference type="OrthoDB" id="9778602at2"/>
<keyword evidence="2" id="KW-0408">Iron</keyword>
<dbReference type="GO" id="GO:0046872">
    <property type="term" value="F:metal ion binding"/>
    <property type="evidence" value="ECO:0007669"/>
    <property type="project" value="UniProtKB-KW"/>
</dbReference>
<dbReference type="SUPFAM" id="SSF54862">
    <property type="entry name" value="4Fe-4S ferredoxins"/>
    <property type="match status" value="1"/>
</dbReference>
<evidence type="ECO:0000259" key="4">
    <source>
        <dbReference type="PROSITE" id="PS51379"/>
    </source>
</evidence>
<dbReference type="EMBL" id="CDRZ01000234">
    <property type="protein sequence ID" value="CEO89147.1"/>
    <property type="molecule type" value="Genomic_DNA"/>
</dbReference>
<dbReference type="Pfam" id="PF01656">
    <property type="entry name" value="CbiA"/>
    <property type="match status" value="1"/>
</dbReference>
<feature type="domain" description="4Fe-4S ferredoxin-type" evidence="4">
    <location>
        <begin position="61"/>
        <end position="90"/>
    </location>
</feature>
<feature type="domain" description="4Fe-4S ferredoxin-type" evidence="4">
    <location>
        <begin position="91"/>
        <end position="119"/>
    </location>
</feature>
<dbReference type="InterPro" id="IPR017896">
    <property type="entry name" value="4Fe4S_Fe-S-bd"/>
</dbReference>
<dbReference type="GO" id="GO:0051536">
    <property type="term" value="F:iron-sulfur cluster binding"/>
    <property type="evidence" value="ECO:0007669"/>
    <property type="project" value="UniProtKB-KW"/>
</dbReference>
<reference evidence="6" key="1">
    <citation type="submission" date="2015-01" db="EMBL/GenBank/DDBJ databases">
        <authorList>
            <person name="Manzoor Shahid"/>
            <person name="Zubair Saima"/>
        </authorList>
    </citation>
    <scope>NUCLEOTIDE SEQUENCE [LARGE SCALE GENOMIC DNA]</scope>
    <source>
        <strain evidence="6">Sp3</strain>
    </source>
</reference>
<evidence type="ECO:0000313" key="6">
    <source>
        <dbReference type="Proteomes" id="UP000046155"/>
    </source>
</evidence>
<gene>
    <name evidence="5" type="primary">CobQ</name>
    <name evidence="5" type="ORF">SSCH_380020</name>
</gene>
<keyword evidence="3" id="KW-0411">Iron-sulfur</keyword>
<protein>
    <submittedName>
        <fullName evidence="5">Cobyrinic acid a,c-diamide synthase (CobQ/CobB/MinD/ParA nucleotide binding domai)</fullName>
        <ecNumber evidence="5">6.3.5.11</ecNumber>
    </submittedName>
</protein>
<evidence type="ECO:0000256" key="2">
    <source>
        <dbReference type="ARBA" id="ARBA00023004"/>
    </source>
</evidence>
<dbReference type="AlphaFoldDB" id="A0A0B7MN63"/>
<dbReference type="Gene3D" id="3.40.50.300">
    <property type="entry name" value="P-loop containing nucleotide triphosphate hydrolases"/>
    <property type="match status" value="2"/>
</dbReference>
<dbReference type="CDD" id="cd03110">
    <property type="entry name" value="SIMIBI_bact_arch"/>
    <property type="match status" value="1"/>
</dbReference>
<organism evidence="5 6">
    <name type="scientific">Syntrophaceticus schinkii</name>
    <dbReference type="NCBI Taxonomy" id="499207"/>
    <lineage>
        <taxon>Bacteria</taxon>
        <taxon>Bacillati</taxon>
        <taxon>Bacillota</taxon>
        <taxon>Clostridia</taxon>
        <taxon>Thermoanaerobacterales</taxon>
        <taxon>Thermoanaerobacterales Family III. Incertae Sedis</taxon>
        <taxon>Syntrophaceticus</taxon>
    </lineage>
</organism>
<keyword evidence="5" id="KW-0436">Ligase</keyword>
<sequence>MIISILSGKGGTGKTTAAVNLAVSLAAKNEKVLLLDADVEEPNAGLYLKPVLEESLPVSIPVPQIDEQRCDYCGECADFCQFNALAVAQKVVITFPELCHACGGCTLVCPKEAIKEVGREIGLVEKGWAESIGFRQGRLNIGEPFAIPVTRTLKEGLADIKDSIVIIDSPAGVSCPVIEAVRGSDFALLVTEPTPFGRHDLGLALEMVEHLGIPHGVVINRAGDDNSTVSELCQEKNVPIMLEIEFSSRLASLGAEGIPFSKALPYWQDRFYEVYQSVKEKCLCAN</sequence>
<dbReference type="InterPro" id="IPR002586">
    <property type="entry name" value="CobQ/CobB/MinD/ParA_Nub-bd_dom"/>
</dbReference>
<dbReference type="SUPFAM" id="SSF52540">
    <property type="entry name" value="P-loop containing nucleoside triphosphate hydrolases"/>
    <property type="match status" value="1"/>
</dbReference>
<dbReference type="Proteomes" id="UP000046155">
    <property type="component" value="Unassembled WGS sequence"/>
</dbReference>
<evidence type="ECO:0000256" key="3">
    <source>
        <dbReference type="ARBA" id="ARBA00023014"/>
    </source>
</evidence>
<name>A0A0B7MN63_9FIRM</name>
<dbReference type="Pfam" id="PF00037">
    <property type="entry name" value="Fer4"/>
    <property type="match status" value="2"/>
</dbReference>
<evidence type="ECO:0000313" key="5">
    <source>
        <dbReference type="EMBL" id="CEO89147.1"/>
    </source>
</evidence>
<dbReference type="InterPro" id="IPR027417">
    <property type="entry name" value="P-loop_NTPase"/>
</dbReference>
<keyword evidence="1" id="KW-0479">Metal-binding</keyword>
<dbReference type="Gene3D" id="3.30.70.20">
    <property type="match status" value="1"/>
</dbReference>
<dbReference type="RefSeq" id="WP_044665168.1">
    <property type="nucleotide sequence ID" value="NZ_CDRZ01000234.1"/>
</dbReference>
<dbReference type="InterPro" id="IPR017900">
    <property type="entry name" value="4Fe4S_Fe_S_CS"/>
</dbReference>
<dbReference type="GO" id="GO:0042242">
    <property type="term" value="F:cobyrinic acid a,c-diamide synthase activity"/>
    <property type="evidence" value="ECO:0007669"/>
    <property type="project" value="UniProtKB-EC"/>
</dbReference>
<dbReference type="PANTHER" id="PTHR43063">
    <property type="entry name" value="4FE-4S CLUSTER CONTAINING PARA FAMILY ATPASE PROTEIN"/>
    <property type="match status" value="1"/>
</dbReference>
<evidence type="ECO:0000256" key="1">
    <source>
        <dbReference type="ARBA" id="ARBA00022723"/>
    </source>
</evidence>
<keyword evidence="6" id="KW-1185">Reference proteome</keyword>
<dbReference type="PROSITE" id="PS00198">
    <property type="entry name" value="4FE4S_FER_1"/>
    <property type="match status" value="1"/>
</dbReference>
<proteinExistence type="predicted"/>
<dbReference type="EC" id="6.3.5.11" evidence="5"/>